<feature type="binding site" evidence="1">
    <location>
        <position position="199"/>
    </location>
    <ligand>
        <name>Mg(2+)</name>
        <dbReference type="ChEBI" id="CHEBI:18420"/>
        <label>1</label>
    </ligand>
</feature>
<dbReference type="GO" id="GO:0046872">
    <property type="term" value="F:metal ion binding"/>
    <property type="evidence" value="ECO:0007669"/>
    <property type="project" value="UniProtKB-KW"/>
</dbReference>
<feature type="binding site" evidence="1">
    <location>
        <position position="15"/>
    </location>
    <ligand>
        <name>Mg(2+)</name>
        <dbReference type="ChEBI" id="CHEBI:18420"/>
        <label>1</label>
    </ligand>
</feature>
<name>A0A7I9VR75_9BACT</name>
<evidence type="ECO:0000313" key="3">
    <source>
        <dbReference type="Proteomes" id="UP000503640"/>
    </source>
</evidence>
<dbReference type="EMBL" id="BJTG01000009">
    <property type="protein sequence ID" value="GEJ58924.1"/>
    <property type="molecule type" value="Genomic_DNA"/>
</dbReference>
<dbReference type="InterPro" id="IPR005502">
    <property type="entry name" value="Ribosyl_crysJ1"/>
</dbReference>
<dbReference type="PANTHER" id="PTHR16222">
    <property type="entry name" value="ADP-RIBOSYLGLYCOHYDROLASE"/>
    <property type="match status" value="1"/>
</dbReference>
<dbReference type="GO" id="GO:0016787">
    <property type="term" value="F:hydrolase activity"/>
    <property type="evidence" value="ECO:0007669"/>
    <property type="project" value="UniProtKB-KW"/>
</dbReference>
<dbReference type="Proteomes" id="UP000503640">
    <property type="component" value="Unassembled WGS sequence"/>
</dbReference>
<feature type="binding site" evidence="1">
    <location>
        <position position="202"/>
    </location>
    <ligand>
        <name>Mg(2+)</name>
        <dbReference type="ChEBI" id="CHEBI:18420"/>
        <label>1</label>
    </ligand>
</feature>
<comment type="cofactor">
    <cofactor evidence="1">
        <name>Mg(2+)</name>
        <dbReference type="ChEBI" id="CHEBI:18420"/>
    </cofactor>
    <text evidence="1">Binds 2 magnesium ions per subunit.</text>
</comment>
<dbReference type="Pfam" id="PF03747">
    <property type="entry name" value="ADP_ribosyl_GH"/>
    <property type="match status" value="1"/>
</dbReference>
<keyword evidence="2" id="KW-0378">Hydrolase</keyword>
<keyword evidence="1" id="KW-0479">Metal-binding</keyword>
<keyword evidence="3" id="KW-1185">Reference proteome</keyword>
<reference evidence="3" key="1">
    <citation type="journal article" date="2020" name="Appl. Environ. Microbiol.">
        <title>Diazotrophic Anaeromyxobacter Isolates from Soils.</title>
        <authorList>
            <person name="Masuda Y."/>
            <person name="Yamanaka H."/>
            <person name="Xu Z.X."/>
            <person name="Shiratori Y."/>
            <person name="Aono T."/>
            <person name="Amachi S."/>
            <person name="Senoo K."/>
            <person name="Itoh H."/>
        </authorList>
    </citation>
    <scope>NUCLEOTIDE SEQUENCE [LARGE SCALE GENOMIC DNA]</scope>
    <source>
        <strain evidence="3">R267</strain>
    </source>
</reference>
<dbReference type="InterPro" id="IPR036705">
    <property type="entry name" value="Ribosyl_crysJ1_sf"/>
</dbReference>
<comment type="caution">
    <text evidence="2">The sequence shown here is derived from an EMBL/GenBank/DDBJ whole genome shotgun (WGS) entry which is preliminary data.</text>
</comment>
<proteinExistence type="predicted"/>
<dbReference type="AlphaFoldDB" id="A0A7I9VR75"/>
<feature type="binding site" evidence="1">
    <location>
        <position position="201"/>
    </location>
    <ligand>
        <name>Mg(2+)</name>
        <dbReference type="ChEBI" id="CHEBI:18420"/>
        <label>1</label>
    </ligand>
</feature>
<dbReference type="InterPro" id="IPR013479">
    <property type="entry name" value="ADP-ribosyl_diN_reduct_hydro"/>
</dbReference>
<dbReference type="PANTHER" id="PTHR16222:SF12">
    <property type="entry name" value="ADP-RIBOSYLGLYCOHYDROLASE-RELATED"/>
    <property type="match status" value="1"/>
</dbReference>
<gene>
    <name evidence="2" type="primary">draG_2</name>
    <name evidence="2" type="ORF">AMYX_36650</name>
</gene>
<keyword evidence="1" id="KW-0460">Magnesium</keyword>
<dbReference type="NCBIfam" id="TIGR02662">
    <property type="entry name" value="dinitro_DRAG"/>
    <property type="match status" value="1"/>
</dbReference>
<dbReference type="InterPro" id="IPR050792">
    <property type="entry name" value="ADP-ribosylglycohydrolase"/>
</dbReference>
<protein>
    <submittedName>
        <fullName evidence="2">ADP-ribosyl-[dinitrogen reductase] hydrolase</fullName>
    </submittedName>
</protein>
<dbReference type="SUPFAM" id="SSF101478">
    <property type="entry name" value="ADP-ribosylglycohydrolase"/>
    <property type="match status" value="1"/>
</dbReference>
<sequence length="258" mass="27278">MVGGGWLRLRPGAVTDDTELSLCVARALVERGELSRRAIAERFAAWLTGRPTDVGNTCRRGIRSYLLDGTLEVPPSAGDAGNGAAMRMLPVALFTLGDDALLARCAVAQAHLTHHHPLSDAACLLLGRLVHAACRGEPLAALRALVGRTVAEHPAFRFEPYPGLASGYVVDTLQTVFHHLFSTRSFEETLVATVNQGGDADTTGAIAGMIAGALHGPAGLPPRWLRRLDPRLLAELAALADGLVDLSPLAVRQRAPSP</sequence>
<evidence type="ECO:0000313" key="2">
    <source>
        <dbReference type="EMBL" id="GEJ58924.1"/>
    </source>
</evidence>
<feature type="binding site" evidence="1">
    <location>
        <position position="17"/>
    </location>
    <ligand>
        <name>Mg(2+)</name>
        <dbReference type="ChEBI" id="CHEBI:18420"/>
        <label>1</label>
    </ligand>
</feature>
<dbReference type="Gene3D" id="1.10.4080.10">
    <property type="entry name" value="ADP-ribosylation/Crystallin J1"/>
    <property type="match status" value="1"/>
</dbReference>
<feature type="binding site" evidence="1">
    <location>
        <position position="16"/>
    </location>
    <ligand>
        <name>Mg(2+)</name>
        <dbReference type="ChEBI" id="CHEBI:18420"/>
        <label>1</label>
    </ligand>
</feature>
<organism evidence="2 3">
    <name type="scientific">Anaeromyxobacter diazotrophicus</name>
    <dbReference type="NCBI Taxonomy" id="2590199"/>
    <lineage>
        <taxon>Bacteria</taxon>
        <taxon>Pseudomonadati</taxon>
        <taxon>Myxococcota</taxon>
        <taxon>Myxococcia</taxon>
        <taxon>Myxococcales</taxon>
        <taxon>Cystobacterineae</taxon>
        <taxon>Anaeromyxobacteraceae</taxon>
        <taxon>Anaeromyxobacter</taxon>
    </lineage>
</organism>
<accession>A0A7I9VR75</accession>
<evidence type="ECO:0000256" key="1">
    <source>
        <dbReference type="PIRSR" id="PIRSR605502-1"/>
    </source>
</evidence>